<evidence type="ECO:0000259" key="1">
    <source>
        <dbReference type="PROSITE" id="PS50943"/>
    </source>
</evidence>
<dbReference type="CDD" id="cd00093">
    <property type="entry name" value="HTH_XRE"/>
    <property type="match status" value="1"/>
</dbReference>
<dbReference type="GO" id="GO:0003677">
    <property type="term" value="F:DNA binding"/>
    <property type="evidence" value="ECO:0007669"/>
    <property type="project" value="InterPro"/>
</dbReference>
<dbReference type="InterPro" id="IPR010057">
    <property type="entry name" value="Transcription_activator_Rgg_C"/>
</dbReference>
<feature type="domain" description="HTH cro/C1-type" evidence="1">
    <location>
        <begin position="8"/>
        <end position="61"/>
    </location>
</feature>
<dbReference type="InterPro" id="IPR010982">
    <property type="entry name" value="Lambda_DNA-bd_dom_sf"/>
</dbReference>
<dbReference type="Proteomes" id="UP000252800">
    <property type="component" value="Unassembled WGS sequence"/>
</dbReference>
<gene>
    <name evidence="2" type="ORF">EB18_02322</name>
</gene>
<reference evidence="2 3" key="1">
    <citation type="submission" date="2015-06" db="EMBL/GenBank/DDBJ databases">
        <title>The Genome Sequence of Enterococcus cecorum 170AEA1.</title>
        <authorList>
            <consortium name="The Broad Institute Genomics Platform"/>
            <consortium name="The Broad Institute Genome Sequencing Center for Infectious Disease"/>
            <person name="Earl A.M."/>
            <person name="Van Tyne D."/>
            <person name="Lebreton F."/>
            <person name="Saavedra J.T."/>
            <person name="Gilmore M.S."/>
            <person name="Manson McGuire A."/>
            <person name="Clock S."/>
            <person name="Crupain M."/>
            <person name="Rangan U."/>
            <person name="Young S."/>
            <person name="Abouelleil A."/>
            <person name="Cao P."/>
            <person name="Chapman S.B."/>
            <person name="Griggs A."/>
            <person name="Priest M."/>
            <person name="Shea T."/>
            <person name="Wortman J."/>
            <person name="Nusbaum C."/>
            <person name="Birren B."/>
        </authorList>
    </citation>
    <scope>NUCLEOTIDE SEQUENCE [LARGE SCALE GENOMIC DNA]</scope>
    <source>
        <strain evidence="2 3">170AEA1</strain>
    </source>
</reference>
<dbReference type="Gene3D" id="1.25.40.400">
    <property type="match status" value="1"/>
</dbReference>
<dbReference type="InterPro" id="IPR053163">
    <property type="entry name" value="HTH-type_regulator_Rgg"/>
</dbReference>
<dbReference type="AlphaFoldDB" id="A0A366SE37"/>
<protein>
    <recommendedName>
        <fullName evidence="1">HTH cro/C1-type domain-containing protein</fullName>
    </recommendedName>
</protein>
<organism evidence="2 3">
    <name type="scientific">Enterococcus cecorum</name>
    <dbReference type="NCBI Taxonomy" id="44008"/>
    <lineage>
        <taxon>Bacteria</taxon>
        <taxon>Bacillati</taxon>
        <taxon>Bacillota</taxon>
        <taxon>Bacilli</taxon>
        <taxon>Lactobacillales</taxon>
        <taxon>Enterococcaceae</taxon>
        <taxon>Enterococcus</taxon>
    </lineage>
</organism>
<dbReference type="NCBIfam" id="TIGR01716">
    <property type="entry name" value="RGG_Cterm"/>
    <property type="match status" value="1"/>
</dbReference>
<evidence type="ECO:0000313" key="3">
    <source>
        <dbReference type="Proteomes" id="UP000252800"/>
    </source>
</evidence>
<dbReference type="Pfam" id="PF21259">
    <property type="entry name" value="Rgg_C"/>
    <property type="match status" value="1"/>
</dbReference>
<name>A0A366SE37_9ENTE</name>
<dbReference type="InterPro" id="IPR001387">
    <property type="entry name" value="Cro/C1-type_HTH"/>
</dbReference>
<comment type="caution">
    <text evidence="2">The sequence shown here is derived from an EMBL/GenBank/DDBJ whole genome shotgun (WGS) entry which is preliminary data.</text>
</comment>
<evidence type="ECO:0000313" key="2">
    <source>
        <dbReference type="EMBL" id="RBR27257.1"/>
    </source>
</evidence>
<proteinExistence type="predicted"/>
<dbReference type="PANTHER" id="PTHR37038">
    <property type="entry name" value="TRANSCRIPTIONAL REGULATOR-RELATED"/>
    <property type="match status" value="1"/>
</dbReference>
<dbReference type="SUPFAM" id="SSF47413">
    <property type="entry name" value="lambda repressor-like DNA-binding domains"/>
    <property type="match status" value="1"/>
</dbReference>
<dbReference type="PANTHER" id="PTHR37038:SF12">
    <property type="entry name" value="TRANSCRIPTIONAL REGULATOR"/>
    <property type="match status" value="1"/>
</dbReference>
<sequence>MEKFGTVFKKLRESRHLSLADISKMGVSTSQISRFENGESDLTITKFIAILKKMNISIDEYLYVVNNFKRDDLSELLYQINKYLINHDAKGLKNLLVTYQEKTDDSIYHRLHILIIKIRLSFLNSCNQYELKDIKKLSEYLFSVEYWGIYELLIFSSVIDVLEPQLYMTLLREMNRRVDFYKDIPRNKKLIIIMNINAYITCVEANDFISADYIEKQIIRMDIEETDLYERLFFKYAKNIYNYKVSKDEKYLEVINKIIAAVKIADSQHLAENFEEHLNKVLQLNE</sequence>
<dbReference type="RefSeq" id="WP_113785282.1">
    <property type="nucleotide sequence ID" value="NZ_KZ845716.1"/>
</dbReference>
<dbReference type="EMBL" id="LEOY01000025">
    <property type="protein sequence ID" value="RBR27257.1"/>
    <property type="molecule type" value="Genomic_DNA"/>
</dbReference>
<accession>A0A366SE37</accession>
<dbReference type="Gene3D" id="1.10.260.40">
    <property type="entry name" value="lambda repressor-like DNA-binding domains"/>
    <property type="match status" value="1"/>
</dbReference>
<dbReference type="SMART" id="SM00530">
    <property type="entry name" value="HTH_XRE"/>
    <property type="match status" value="1"/>
</dbReference>
<dbReference type="PROSITE" id="PS50943">
    <property type="entry name" value="HTH_CROC1"/>
    <property type="match status" value="1"/>
</dbReference>
<dbReference type="Pfam" id="PF01381">
    <property type="entry name" value="HTH_3"/>
    <property type="match status" value="1"/>
</dbReference>